<name>A0A1M5UYX0_9CLOT</name>
<organism evidence="3 4">
    <name type="scientific">Clostridium intestinale DSM 6191</name>
    <dbReference type="NCBI Taxonomy" id="1121320"/>
    <lineage>
        <taxon>Bacteria</taxon>
        <taxon>Bacillati</taxon>
        <taxon>Bacillota</taxon>
        <taxon>Clostridia</taxon>
        <taxon>Eubacteriales</taxon>
        <taxon>Clostridiaceae</taxon>
        <taxon>Clostridium</taxon>
    </lineage>
</organism>
<sequence length="220" mass="24628">MIVSITIIKIYDNKYPYREVNLLLNSKLNTAEKTIVIDPGHGGYDVGAVGSLGNQEKKLTLEISLKLGSILQEKGYNVVYTRENDEVSWPSEPKEDLAARAAISNYEKATIFLSIHLNKFNEKSVTGTETYYNEASSQGKVLADLIQKQIIEDLKTTDRGIKKGNFLVLEKVKAPAILVELGYISNESDEKNLSNSDYQNKISLSMTKAIDNYFKINPQN</sequence>
<dbReference type="GO" id="GO:0030288">
    <property type="term" value="C:outer membrane-bounded periplasmic space"/>
    <property type="evidence" value="ECO:0007669"/>
    <property type="project" value="TreeGrafter"/>
</dbReference>
<evidence type="ECO:0000256" key="1">
    <source>
        <dbReference type="ARBA" id="ARBA00022801"/>
    </source>
</evidence>
<dbReference type="PANTHER" id="PTHR30404">
    <property type="entry name" value="N-ACETYLMURAMOYL-L-ALANINE AMIDASE"/>
    <property type="match status" value="1"/>
</dbReference>
<evidence type="ECO:0000313" key="4">
    <source>
        <dbReference type="Proteomes" id="UP000184241"/>
    </source>
</evidence>
<dbReference type="Gene3D" id="3.40.630.40">
    <property type="entry name" value="Zn-dependent exopeptidases"/>
    <property type="match status" value="1"/>
</dbReference>
<dbReference type="CDD" id="cd02696">
    <property type="entry name" value="MurNAc-LAA"/>
    <property type="match status" value="1"/>
</dbReference>
<reference evidence="3 4" key="1">
    <citation type="submission" date="2016-11" db="EMBL/GenBank/DDBJ databases">
        <authorList>
            <person name="Jaros S."/>
            <person name="Januszkiewicz K."/>
            <person name="Wedrychowicz H."/>
        </authorList>
    </citation>
    <scope>NUCLEOTIDE SEQUENCE [LARGE SCALE GENOMIC DNA]</scope>
    <source>
        <strain evidence="3 4">DSM 6191</strain>
    </source>
</reference>
<gene>
    <name evidence="3" type="ORF">SAMN02745941_00693</name>
</gene>
<dbReference type="EMBL" id="FQXU01000003">
    <property type="protein sequence ID" value="SHH68084.1"/>
    <property type="molecule type" value="Genomic_DNA"/>
</dbReference>
<dbReference type="SUPFAM" id="SSF53187">
    <property type="entry name" value="Zn-dependent exopeptidases"/>
    <property type="match status" value="1"/>
</dbReference>
<dbReference type="Pfam" id="PF01520">
    <property type="entry name" value="Amidase_3"/>
    <property type="match status" value="1"/>
</dbReference>
<dbReference type="Proteomes" id="UP000184241">
    <property type="component" value="Unassembled WGS sequence"/>
</dbReference>
<protein>
    <submittedName>
        <fullName evidence="3">N-acetylmuramoyl-L-alanine amidase CwlD</fullName>
    </submittedName>
</protein>
<dbReference type="AlphaFoldDB" id="A0A1M5UYX0"/>
<dbReference type="InterPro" id="IPR050695">
    <property type="entry name" value="N-acetylmuramoyl_amidase_3"/>
</dbReference>
<keyword evidence="1" id="KW-0378">Hydrolase</keyword>
<dbReference type="GO" id="GO:0009253">
    <property type="term" value="P:peptidoglycan catabolic process"/>
    <property type="evidence" value="ECO:0007669"/>
    <property type="project" value="InterPro"/>
</dbReference>
<feature type="domain" description="MurNAc-LAA" evidence="2">
    <location>
        <begin position="101"/>
        <end position="211"/>
    </location>
</feature>
<proteinExistence type="predicted"/>
<dbReference type="InterPro" id="IPR002508">
    <property type="entry name" value="MurNAc-LAA_cat"/>
</dbReference>
<evidence type="ECO:0000259" key="2">
    <source>
        <dbReference type="SMART" id="SM00646"/>
    </source>
</evidence>
<dbReference type="PANTHER" id="PTHR30404:SF0">
    <property type="entry name" value="N-ACETYLMURAMOYL-L-ALANINE AMIDASE AMIC"/>
    <property type="match status" value="1"/>
</dbReference>
<dbReference type="SMART" id="SM00646">
    <property type="entry name" value="Ami_3"/>
    <property type="match status" value="1"/>
</dbReference>
<dbReference type="RefSeq" id="WP_073016711.1">
    <property type="nucleotide sequence ID" value="NZ_FQXU01000003.1"/>
</dbReference>
<evidence type="ECO:0000313" key="3">
    <source>
        <dbReference type="EMBL" id="SHH68084.1"/>
    </source>
</evidence>
<dbReference type="GO" id="GO:0008745">
    <property type="term" value="F:N-acetylmuramoyl-L-alanine amidase activity"/>
    <property type="evidence" value="ECO:0007669"/>
    <property type="project" value="InterPro"/>
</dbReference>
<accession>A0A1M5UYX0</accession>